<accession>A0A371AYP1</accession>
<dbReference type="EMBL" id="QRCT01000012">
    <property type="protein sequence ID" value="RDU24676.1"/>
    <property type="molecule type" value="Genomic_DNA"/>
</dbReference>
<dbReference type="InterPro" id="IPR036390">
    <property type="entry name" value="WH_DNA-bd_sf"/>
</dbReference>
<dbReference type="InterPro" id="IPR036388">
    <property type="entry name" value="WH-like_DNA-bd_sf"/>
</dbReference>
<comment type="caution">
    <text evidence="2">The sequence shown here is derived from an EMBL/GenBank/DDBJ whole genome shotgun (WGS) entry which is preliminary data.</text>
</comment>
<dbReference type="Proteomes" id="UP000255036">
    <property type="component" value="Unassembled WGS sequence"/>
</dbReference>
<dbReference type="GO" id="GO:0003677">
    <property type="term" value="F:DNA binding"/>
    <property type="evidence" value="ECO:0007669"/>
    <property type="project" value="InterPro"/>
</dbReference>
<protein>
    <recommendedName>
        <fullName evidence="1">HTH dtxR-type domain-containing protein</fullName>
    </recommendedName>
</protein>
<dbReference type="RefSeq" id="WP_115480908.1">
    <property type="nucleotide sequence ID" value="NZ_QRCT01000012.1"/>
</dbReference>
<name>A0A371AYP1_9FIRM</name>
<reference evidence="2 3" key="1">
    <citation type="submission" date="2018-07" db="EMBL/GenBank/DDBJ databases">
        <title>Anaerosacharophilus polymeroproducens gen. nov. sp. nov., an anaerobic bacterium isolated from salt field.</title>
        <authorList>
            <person name="Kim W."/>
            <person name="Yang S.-H."/>
            <person name="Oh J."/>
            <person name="Lee J.-H."/>
            <person name="Kwon K.K."/>
        </authorList>
    </citation>
    <scope>NUCLEOTIDE SEQUENCE [LARGE SCALE GENOMIC DNA]</scope>
    <source>
        <strain evidence="2 3">MCWD5</strain>
    </source>
</reference>
<dbReference type="InterPro" id="IPR022687">
    <property type="entry name" value="HTH_DTXR"/>
</dbReference>
<evidence type="ECO:0000313" key="2">
    <source>
        <dbReference type="EMBL" id="RDU24676.1"/>
    </source>
</evidence>
<organism evidence="2 3">
    <name type="scientific">Anaerosacchariphilus polymeriproducens</name>
    <dbReference type="NCBI Taxonomy" id="1812858"/>
    <lineage>
        <taxon>Bacteria</taxon>
        <taxon>Bacillati</taxon>
        <taxon>Bacillota</taxon>
        <taxon>Clostridia</taxon>
        <taxon>Lachnospirales</taxon>
        <taxon>Lachnospiraceae</taxon>
        <taxon>Anaerosacchariphilus</taxon>
    </lineage>
</organism>
<dbReference type="PROSITE" id="PS50944">
    <property type="entry name" value="HTH_DTXR"/>
    <property type="match status" value="1"/>
</dbReference>
<dbReference type="SUPFAM" id="SSF46785">
    <property type="entry name" value="Winged helix' DNA-binding domain"/>
    <property type="match status" value="1"/>
</dbReference>
<sequence>MDGVAEKKIITPALENYLKTILELYERNGEVRVTSISLMLGVTKATVSQTEA</sequence>
<dbReference type="OrthoDB" id="9791355at2"/>
<dbReference type="AlphaFoldDB" id="A0A371AYP1"/>
<proteinExistence type="predicted"/>
<feature type="domain" description="HTH dtxR-type" evidence="1">
    <location>
        <begin position="10"/>
        <end position="52"/>
    </location>
</feature>
<dbReference type="Gene3D" id="1.10.10.10">
    <property type="entry name" value="Winged helix-like DNA-binding domain superfamily/Winged helix DNA-binding domain"/>
    <property type="match status" value="1"/>
</dbReference>
<evidence type="ECO:0000313" key="3">
    <source>
        <dbReference type="Proteomes" id="UP000255036"/>
    </source>
</evidence>
<dbReference type="Pfam" id="PF01325">
    <property type="entry name" value="Fe_dep_repress"/>
    <property type="match status" value="1"/>
</dbReference>
<keyword evidence="3" id="KW-1185">Reference proteome</keyword>
<evidence type="ECO:0000259" key="1">
    <source>
        <dbReference type="PROSITE" id="PS50944"/>
    </source>
</evidence>
<gene>
    <name evidence="2" type="ORF">DWV06_04200</name>
</gene>